<feature type="transmembrane region" description="Helical" evidence="8">
    <location>
        <begin position="395"/>
        <end position="414"/>
    </location>
</feature>
<keyword evidence="2 8" id="KW-0813">Transport</keyword>
<accession>A0A7V1LMP6</accession>
<dbReference type="Gene3D" id="3.40.190.120">
    <property type="entry name" value="Osmoprotection protein (prox), domain 2"/>
    <property type="match status" value="1"/>
</dbReference>
<evidence type="ECO:0000256" key="5">
    <source>
        <dbReference type="ARBA" id="ARBA00023136"/>
    </source>
</evidence>
<dbReference type="InterPro" id="IPR035906">
    <property type="entry name" value="MetI-like_sf"/>
</dbReference>
<dbReference type="SUPFAM" id="SSF53850">
    <property type="entry name" value="Periplasmic binding protein-like II"/>
    <property type="match status" value="1"/>
</dbReference>
<keyword evidence="4 8" id="KW-1133">Transmembrane helix</keyword>
<dbReference type="PANTHER" id="PTHR30177:SF4">
    <property type="entry name" value="OSMOPROTECTANT IMPORT PERMEASE PROTEIN OSMW"/>
    <property type="match status" value="1"/>
</dbReference>
<evidence type="ECO:0000259" key="10">
    <source>
        <dbReference type="PROSITE" id="PS50928"/>
    </source>
</evidence>
<sequence>MRLLLLVLLVLSAFPLAADEAVRVGSKKFTENILLGEMARQIGTAAGYNMAYRAELGGTRVLWNALLAGEIDIYPEYTGTLQYEILAQKRFNDFGQVREHLEELGLGITKTLGFNNTYALGILPANPRLKNCGTISDLSEIKGLRFGFSNEFLKRADGWPALQKTYGLRAGRIRGMDHDLAYRALINGDIDVMELYSTDAEISYYRLKTLVDDRGLFPEYQAVFVYNKAGGRIDPGLREALNRLAGRIDAETMSRLNARVKIEKKSPQSVAASFLKARLGIGEGEAAQDSGLLREIGQRTREHLFLVAVSLLAAILVALPLGIVAAFHKKTGRLILSVTGMLQTIPSLALLVLMIPLAGIGEGPALIALFLYSLLPIVRGTHAGLISIPSAIRESAIVLGLTLPWQLRFVYLPMAARSILSGIKTAAVINVGTATLGALIGAGGYGQPILTGIRLDDTALILQGAIPAALLAFLIQALFDLLENFIVPRGLRK</sequence>
<feature type="transmembrane region" description="Helical" evidence="8">
    <location>
        <begin position="465"/>
        <end position="487"/>
    </location>
</feature>
<dbReference type="CDD" id="cd06261">
    <property type="entry name" value="TM_PBP2"/>
    <property type="match status" value="1"/>
</dbReference>
<dbReference type="InterPro" id="IPR051204">
    <property type="entry name" value="ABC_transp_perm/SBD"/>
</dbReference>
<dbReference type="SUPFAM" id="SSF161098">
    <property type="entry name" value="MetI-like"/>
    <property type="match status" value="1"/>
</dbReference>
<feature type="transmembrane region" description="Helical" evidence="8">
    <location>
        <begin position="348"/>
        <end position="375"/>
    </location>
</feature>
<comment type="similarity">
    <text evidence="8">Belongs to the binding-protein-dependent transport system permease family.</text>
</comment>
<dbReference type="InterPro" id="IPR007210">
    <property type="entry name" value="ABC_Gly_betaine_transp_sub-bd"/>
</dbReference>
<reference evidence="11" key="1">
    <citation type="journal article" date="2020" name="mSystems">
        <title>Genome- and Community-Level Interaction Insights into Carbon Utilization and Element Cycling Functions of Hydrothermarchaeota in Hydrothermal Sediment.</title>
        <authorList>
            <person name="Zhou Z."/>
            <person name="Liu Y."/>
            <person name="Xu W."/>
            <person name="Pan J."/>
            <person name="Luo Z.H."/>
            <person name="Li M."/>
        </authorList>
    </citation>
    <scope>NUCLEOTIDE SEQUENCE [LARGE SCALE GENOMIC DNA]</scope>
    <source>
        <strain evidence="11">HyVt-456</strain>
    </source>
</reference>
<dbReference type="Pfam" id="PF04069">
    <property type="entry name" value="OpuAC"/>
    <property type="match status" value="1"/>
</dbReference>
<protein>
    <submittedName>
        <fullName evidence="11">ABC transporter permease subunit</fullName>
    </submittedName>
</protein>
<name>A0A7V1LMP6_CALAY</name>
<dbReference type="Gene3D" id="3.40.190.10">
    <property type="entry name" value="Periplasmic binding protein-like II"/>
    <property type="match status" value="1"/>
</dbReference>
<dbReference type="Gene3D" id="1.10.3720.10">
    <property type="entry name" value="MetI-like"/>
    <property type="match status" value="1"/>
</dbReference>
<feature type="transmembrane region" description="Helical" evidence="8">
    <location>
        <begin position="304"/>
        <end position="327"/>
    </location>
</feature>
<evidence type="ECO:0000256" key="2">
    <source>
        <dbReference type="ARBA" id="ARBA00022448"/>
    </source>
</evidence>
<dbReference type="EMBL" id="DRLD01000244">
    <property type="protein sequence ID" value="HED10781.1"/>
    <property type="molecule type" value="Genomic_DNA"/>
</dbReference>
<dbReference type="Proteomes" id="UP000886005">
    <property type="component" value="Unassembled WGS sequence"/>
</dbReference>
<evidence type="ECO:0000256" key="8">
    <source>
        <dbReference type="RuleBase" id="RU363032"/>
    </source>
</evidence>
<proteinExistence type="inferred from homology"/>
<feature type="chain" id="PRO_5031008213" evidence="9">
    <location>
        <begin position="18"/>
        <end position="493"/>
    </location>
</feature>
<evidence type="ECO:0000256" key="7">
    <source>
        <dbReference type="ARBA" id="ARBA00035652"/>
    </source>
</evidence>
<feature type="transmembrane region" description="Helical" evidence="8">
    <location>
        <begin position="426"/>
        <end position="445"/>
    </location>
</feature>
<keyword evidence="3 8" id="KW-0812">Transmembrane</keyword>
<dbReference type="PROSITE" id="PS50928">
    <property type="entry name" value="ABC_TM1"/>
    <property type="match status" value="1"/>
</dbReference>
<keyword evidence="5 8" id="KW-0472">Membrane</keyword>
<comment type="similarity">
    <text evidence="7">In the N-terminal section; belongs to the binding-protein-dependent transport system permease family.</text>
</comment>
<evidence type="ECO:0000256" key="9">
    <source>
        <dbReference type="SAM" id="SignalP"/>
    </source>
</evidence>
<comment type="subcellular location">
    <subcellularLocation>
        <location evidence="1 8">Cell membrane</location>
        <topology evidence="1 8">Multi-pass membrane protein</topology>
    </subcellularLocation>
</comment>
<keyword evidence="9" id="KW-0732">Signal</keyword>
<feature type="domain" description="ABC transmembrane type-1" evidence="10">
    <location>
        <begin position="300"/>
        <end position="483"/>
    </location>
</feature>
<evidence type="ECO:0000256" key="3">
    <source>
        <dbReference type="ARBA" id="ARBA00022692"/>
    </source>
</evidence>
<evidence type="ECO:0000256" key="4">
    <source>
        <dbReference type="ARBA" id="ARBA00022989"/>
    </source>
</evidence>
<dbReference type="InterPro" id="IPR000515">
    <property type="entry name" value="MetI-like"/>
</dbReference>
<comment type="similarity">
    <text evidence="6">In the C-terminal section; belongs to the OsmX family.</text>
</comment>
<evidence type="ECO:0000256" key="6">
    <source>
        <dbReference type="ARBA" id="ARBA00035642"/>
    </source>
</evidence>
<dbReference type="PANTHER" id="PTHR30177">
    <property type="entry name" value="GLYCINE BETAINE/L-PROLINE TRANSPORT SYSTEM PERMEASE PROTEIN PROW"/>
    <property type="match status" value="1"/>
</dbReference>
<dbReference type="GO" id="GO:0043190">
    <property type="term" value="C:ATP-binding cassette (ABC) transporter complex"/>
    <property type="evidence" value="ECO:0007669"/>
    <property type="project" value="InterPro"/>
</dbReference>
<dbReference type="AlphaFoldDB" id="A0A7V1LMP6"/>
<evidence type="ECO:0000313" key="11">
    <source>
        <dbReference type="EMBL" id="HED10781.1"/>
    </source>
</evidence>
<organism evidence="11">
    <name type="scientific">Caldithrix abyssi</name>
    <dbReference type="NCBI Taxonomy" id="187145"/>
    <lineage>
        <taxon>Bacteria</taxon>
        <taxon>Pseudomonadati</taxon>
        <taxon>Calditrichota</taxon>
        <taxon>Calditrichia</taxon>
        <taxon>Calditrichales</taxon>
        <taxon>Calditrichaceae</taxon>
        <taxon>Caldithrix</taxon>
    </lineage>
</organism>
<evidence type="ECO:0000256" key="1">
    <source>
        <dbReference type="ARBA" id="ARBA00004651"/>
    </source>
</evidence>
<gene>
    <name evidence="11" type="ORF">ENJ10_08835</name>
</gene>
<dbReference type="Pfam" id="PF00528">
    <property type="entry name" value="BPD_transp_1"/>
    <property type="match status" value="1"/>
</dbReference>
<dbReference type="FunFam" id="1.10.3720.10:FF:000001">
    <property type="entry name" value="Glycine betaine ABC transporter, permease"/>
    <property type="match status" value="1"/>
</dbReference>
<dbReference type="GO" id="GO:0031460">
    <property type="term" value="P:glycine betaine transport"/>
    <property type="evidence" value="ECO:0007669"/>
    <property type="project" value="TreeGrafter"/>
</dbReference>
<feature type="signal peptide" evidence="9">
    <location>
        <begin position="1"/>
        <end position="17"/>
    </location>
</feature>
<dbReference type="GO" id="GO:0022857">
    <property type="term" value="F:transmembrane transporter activity"/>
    <property type="evidence" value="ECO:0007669"/>
    <property type="project" value="InterPro"/>
</dbReference>
<comment type="caution">
    <text evidence="11">The sequence shown here is derived from an EMBL/GenBank/DDBJ whole genome shotgun (WGS) entry which is preliminary data.</text>
</comment>